<organism evidence="2">
    <name type="scientific">freshwater metagenome</name>
    <dbReference type="NCBI Taxonomy" id="449393"/>
    <lineage>
        <taxon>unclassified sequences</taxon>
        <taxon>metagenomes</taxon>
        <taxon>ecological metagenomes</taxon>
    </lineage>
</organism>
<feature type="domain" description="N-acetyltransferase" evidence="1">
    <location>
        <begin position="16"/>
        <end position="180"/>
    </location>
</feature>
<proteinExistence type="predicted"/>
<dbReference type="GO" id="GO:1990189">
    <property type="term" value="F:protein N-terminal-serine acetyltransferase activity"/>
    <property type="evidence" value="ECO:0007669"/>
    <property type="project" value="TreeGrafter"/>
</dbReference>
<dbReference type="InterPro" id="IPR000182">
    <property type="entry name" value="GNAT_dom"/>
</dbReference>
<dbReference type="PANTHER" id="PTHR43441:SF10">
    <property type="entry name" value="ACETYLTRANSFERASE"/>
    <property type="match status" value="1"/>
</dbReference>
<dbReference type="InterPro" id="IPR051908">
    <property type="entry name" value="Ribosomal_N-acetyltransferase"/>
</dbReference>
<dbReference type="GO" id="GO:0008999">
    <property type="term" value="F:protein-N-terminal-alanine acetyltransferase activity"/>
    <property type="evidence" value="ECO:0007669"/>
    <property type="project" value="TreeGrafter"/>
</dbReference>
<dbReference type="AlphaFoldDB" id="A0A6J7XVW4"/>
<evidence type="ECO:0000259" key="1">
    <source>
        <dbReference type="PROSITE" id="PS51186"/>
    </source>
</evidence>
<dbReference type="InterPro" id="IPR016181">
    <property type="entry name" value="Acyl_CoA_acyltransferase"/>
</dbReference>
<evidence type="ECO:0000313" key="2">
    <source>
        <dbReference type="EMBL" id="CAB5240405.1"/>
    </source>
</evidence>
<accession>A0A6J7XVW4</accession>
<dbReference type="SUPFAM" id="SSF55729">
    <property type="entry name" value="Acyl-CoA N-acyltransferases (Nat)"/>
    <property type="match status" value="1"/>
</dbReference>
<dbReference type="PANTHER" id="PTHR43441">
    <property type="entry name" value="RIBOSOMAL-PROTEIN-SERINE ACETYLTRANSFERASE"/>
    <property type="match status" value="1"/>
</dbReference>
<gene>
    <name evidence="2" type="ORF">UFOPK3554_00826</name>
</gene>
<reference evidence="2" key="1">
    <citation type="submission" date="2020-05" db="EMBL/GenBank/DDBJ databases">
        <authorList>
            <person name="Chiriac C."/>
            <person name="Salcher M."/>
            <person name="Ghai R."/>
            <person name="Kavagutti S V."/>
        </authorList>
    </citation>
    <scope>NUCLEOTIDE SEQUENCE</scope>
</reference>
<protein>
    <submittedName>
        <fullName evidence="2">Unannotated protein</fullName>
    </submittedName>
</protein>
<dbReference type="Gene3D" id="3.40.630.30">
    <property type="match status" value="1"/>
</dbReference>
<sequence>MIWWPSVVPTLQYGLITLRPSEEKDIENIYNACQDPLISHFTTVPANYTIEHAKAFVRERDPESLTERRELRFVIDYGTGSDKEFAGVISFHSLDFTNEVAEIGYWIAAPMRNKKIGATASRILTNFGFESMGWRRIEALVDHDNIASQKLLSSIGFNHEGLMRAKVIRGNGDVIDMDLYSVLSSEWSGLN</sequence>
<dbReference type="EMBL" id="CAFBSG010000010">
    <property type="protein sequence ID" value="CAB5240405.1"/>
    <property type="molecule type" value="Genomic_DNA"/>
</dbReference>
<dbReference type="PROSITE" id="PS51186">
    <property type="entry name" value="GNAT"/>
    <property type="match status" value="1"/>
</dbReference>
<dbReference type="GO" id="GO:0005737">
    <property type="term" value="C:cytoplasm"/>
    <property type="evidence" value="ECO:0007669"/>
    <property type="project" value="TreeGrafter"/>
</dbReference>
<name>A0A6J7XVW4_9ZZZZ</name>
<dbReference type="Pfam" id="PF13302">
    <property type="entry name" value="Acetyltransf_3"/>
    <property type="match status" value="1"/>
</dbReference>